<dbReference type="Proteomes" id="UP000694904">
    <property type="component" value="Chromosome 4"/>
</dbReference>
<evidence type="ECO:0000259" key="1">
    <source>
        <dbReference type="PROSITE" id="PS50097"/>
    </source>
</evidence>
<accession>A0ABM1P0S5</accession>
<dbReference type="CDD" id="cd18186">
    <property type="entry name" value="BTB_POZ_ZBTB_KLHL-like"/>
    <property type="match status" value="1"/>
</dbReference>
<dbReference type="Gene3D" id="3.30.710.10">
    <property type="entry name" value="Potassium Channel Kv1.1, Chain A"/>
    <property type="match status" value="1"/>
</dbReference>
<proteinExistence type="predicted"/>
<dbReference type="PROSITE" id="PS50097">
    <property type="entry name" value="BTB"/>
    <property type="match status" value="1"/>
</dbReference>
<dbReference type="InterPro" id="IPR000210">
    <property type="entry name" value="BTB/POZ_dom"/>
</dbReference>
<reference evidence="2" key="2">
    <citation type="journal article" date="2016" name="G3 (Bethesda)">
        <title>Genome Evolution in Three Species of Cactophilic Drosophila.</title>
        <authorList>
            <person name="Sanchez-Flores A."/>
            <person name="Penazola F."/>
            <person name="Carpinteyro-Ponce J."/>
            <person name="Nazario-Yepiz N."/>
            <person name="Abreu-Goodger C."/>
            <person name="Machado C.A."/>
            <person name="Markow T.A."/>
        </authorList>
    </citation>
    <scope>NUCLEOTIDE SEQUENCE [LARGE SCALE GENOMIC DNA]</scope>
</reference>
<dbReference type="InterPro" id="IPR011333">
    <property type="entry name" value="SKP1/BTB/POZ_sf"/>
</dbReference>
<keyword evidence="2" id="KW-1185">Reference proteome</keyword>
<dbReference type="Pfam" id="PF00651">
    <property type="entry name" value="BTB"/>
    <property type="match status" value="1"/>
</dbReference>
<dbReference type="SMART" id="SM00225">
    <property type="entry name" value="BTB"/>
    <property type="match status" value="1"/>
</dbReference>
<feature type="unsure residue" description="I or L" evidence="3">
    <location>
        <position position="188"/>
    </location>
</feature>
<organism evidence="2 3">
    <name type="scientific">Drosophila arizonae</name>
    <name type="common">Fruit fly</name>
    <dbReference type="NCBI Taxonomy" id="7263"/>
    <lineage>
        <taxon>Eukaryota</taxon>
        <taxon>Metazoa</taxon>
        <taxon>Ecdysozoa</taxon>
        <taxon>Arthropoda</taxon>
        <taxon>Hexapoda</taxon>
        <taxon>Insecta</taxon>
        <taxon>Pterygota</taxon>
        <taxon>Neoptera</taxon>
        <taxon>Endopterygota</taxon>
        <taxon>Diptera</taxon>
        <taxon>Brachycera</taxon>
        <taxon>Muscomorpha</taxon>
        <taxon>Ephydroidea</taxon>
        <taxon>Drosophilidae</taxon>
        <taxon>Drosophila</taxon>
    </lineage>
</organism>
<reference evidence="2" key="1">
    <citation type="journal article" date="1997" name="Nucleic Acids Res.">
        <title>tRNAscan-SE: a program for improved detection of transfer RNA genes in genomic sequence.</title>
        <authorList>
            <person name="Lowe T.M."/>
            <person name="Eddy S.R."/>
        </authorList>
    </citation>
    <scope>NUCLEOTIDE SEQUENCE [LARGE SCALE GENOMIC DNA]</scope>
</reference>
<protein>
    <submittedName>
        <fullName evidence="3">Speckle-type POZ protein-like</fullName>
    </submittedName>
</protein>
<dbReference type="PANTHER" id="PTHR45774:SF4">
    <property type="entry name" value="AXUNDEAD, ISOFORM F"/>
    <property type="match status" value="1"/>
</dbReference>
<reference evidence="3" key="3">
    <citation type="submission" date="2025-08" db="UniProtKB">
        <authorList>
            <consortium name="RefSeq"/>
        </authorList>
    </citation>
    <scope>IDENTIFICATION</scope>
    <source>
        <tissue evidence="3">Whole organism</tissue>
    </source>
</reference>
<dbReference type="RefSeq" id="XP_017860811.1">
    <property type="nucleotide sequence ID" value="XM_018005322.1"/>
</dbReference>
<dbReference type="PANTHER" id="PTHR45774">
    <property type="entry name" value="BTB/POZ DOMAIN-CONTAINING"/>
    <property type="match status" value="1"/>
</dbReference>
<sequence length="313" mass="36138">MITNWMLDSLTKILRTNCHADCKFIIEAADGSKVFLCHKLIFSCASEVFDRMLYGNYNESSSGEVKLNDVEPEVFEKFREYVYGYNDEKLDSYDFDTLVKLAEFGNKYLVESIKEDCVRHLLYRKEMFDTDELLRLFQCAHTLNYSLLIDHVSRDLKNHAKRVLNHSAIYQFSTDVFKSYIEVVESRLSEPERFNLIEMYIKYNDLYNDGPDTAATDTESEDEKIDTNGQVATPAIEGKGKMNGEYISELLGLIDFCKFTAKDFYEGPGKSSLLTLPQKYENLYKIARSCSHASGQKELDPFFSCNCYSCYGH</sequence>
<evidence type="ECO:0000313" key="2">
    <source>
        <dbReference type="Proteomes" id="UP000694904"/>
    </source>
</evidence>
<evidence type="ECO:0000313" key="3">
    <source>
        <dbReference type="RefSeq" id="XP_017860811.1"/>
    </source>
</evidence>
<gene>
    <name evidence="3" type="primary">LOC108612440</name>
</gene>
<name>A0ABM1P0S5_DROAR</name>
<dbReference type="SUPFAM" id="SSF54695">
    <property type="entry name" value="POZ domain"/>
    <property type="match status" value="1"/>
</dbReference>
<feature type="domain" description="BTB" evidence="1">
    <location>
        <begin position="20"/>
        <end position="83"/>
    </location>
</feature>